<dbReference type="GO" id="GO:0005759">
    <property type="term" value="C:mitochondrial matrix"/>
    <property type="evidence" value="ECO:0007669"/>
    <property type="project" value="TreeGrafter"/>
</dbReference>
<dbReference type="FunFam" id="3.40.30.10:FF:000005">
    <property type="entry name" value="Glutaredoxin 5"/>
    <property type="match status" value="1"/>
</dbReference>
<dbReference type="AlphaFoldDB" id="U4LSV5"/>
<feature type="domain" description="Glutaredoxin" evidence="7">
    <location>
        <begin position="53"/>
        <end position="120"/>
    </location>
</feature>
<keyword evidence="5" id="KW-0676">Redox-active center</keyword>
<dbReference type="InterPro" id="IPR036249">
    <property type="entry name" value="Thioredoxin-like_sf"/>
</dbReference>
<evidence type="ECO:0000256" key="3">
    <source>
        <dbReference type="ARBA" id="ARBA00023004"/>
    </source>
</evidence>
<dbReference type="Pfam" id="PF00462">
    <property type="entry name" value="Glutaredoxin"/>
    <property type="match status" value="1"/>
</dbReference>
<dbReference type="GO" id="GO:0046872">
    <property type="term" value="F:metal ion binding"/>
    <property type="evidence" value="ECO:0007669"/>
    <property type="project" value="UniProtKB-KW"/>
</dbReference>
<evidence type="ECO:0000256" key="5">
    <source>
        <dbReference type="ARBA" id="ARBA00023284"/>
    </source>
</evidence>
<dbReference type="PROSITE" id="PS51354">
    <property type="entry name" value="GLUTAREDOXIN_2"/>
    <property type="match status" value="1"/>
</dbReference>
<keyword evidence="3" id="KW-0408">Iron</keyword>
<dbReference type="PANTHER" id="PTHR10293:SF16">
    <property type="entry name" value="GLUTAREDOXIN-RELATED PROTEIN 5, MITOCHONDRIAL"/>
    <property type="match status" value="1"/>
</dbReference>
<proteinExistence type="predicted"/>
<dbReference type="Gene3D" id="3.40.30.10">
    <property type="entry name" value="Glutaredoxin"/>
    <property type="match status" value="1"/>
</dbReference>
<dbReference type="InterPro" id="IPR033658">
    <property type="entry name" value="GRX_PICOT-like"/>
</dbReference>
<keyword evidence="9" id="KW-1185">Reference proteome</keyword>
<keyword evidence="1" id="KW-0001">2Fe-2S</keyword>
<dbReference type="PANTHER" id="PTHR10293">
    <property type="entry name" value="GLUTAREDOXIN FAMILY MEMBER"/>
    <property type="match status" value="1"/>
</dbReference>
<evidence type="ECO:0000256" key="4">
    <source>
        <dbReference type="ARBA" id="ARBA00023014"/>
    </source>
</evidence>
<dbReference type="SUPFAM" id="SSF52833">
    <property type="entry name" value="Thioredoxin-like"/>
    <property type="match status" value="1"/>
</dbReference>
<dbReference type="EMBL" id="HF935441">
    <property type="protein sequence ID" value="CCX30426.1"/>
    <property type="molecule type" value="Genomic_DNA"/>
</dbReference>
<dbReference type="STRING" id="1076935.U4LSV5"/>
<evidence type="ECO:0000256" key="2">
    <source>
        <dbReference type="ARBA" id="ARBA00022723"/>
    </source>
</evidence>
<reference evidence="8 9" key="1">
    <citation type="journal article" date="2013" name="PLoS Genet.">
        <title>The genome and development-dependent transcriptomes of Pyronema confluens: a window into fungal evolution.</title>
        <authorList>
            <person name="Traeger S."/>
            <person name="Altegoer F."/>
            <person name="Freitag M."/>
            <person name="Gabaldon T."/>
            <person name="Kempken F."/>
            <person name="Kumar A."/>
            <person name="Marcet-Houben M."/>
            <person name="Poggeler S."/>
            <person name="Stajich J.E."/>
            <person name="Nowrousian M."/>
        </authorList>
    </citation>
    <scope>NUCLEOTIDE SEQUENCE [LARGE SCALE GENOMIC DNA]</scope>
    <source>
        <strain evidence="9">CBS 100304</strain>
        <tissue evidence="8">Vegetative mycelium</tissue>
    </source>
</reference>
<dbReference type="InterPro" id="IPR004480">
    <property type="entry name" value="Monothiol_GRX-rel"/>
</dbReference>
<gene>
    <name evidence="8" type="ORF">PCON_08625</name>
</gene>
<dbReference type="GO" id="GO:0015036">
    <property type="term" value="F:disulfide oxidoreductase activity"/>
    <property type="evidence" value="ECO:0007669"/>
    <property type="project" value="UniProtKB-ARBA"/>
</dbReference>
<dbReference type="NCBIfam" id="TIGR00365">
    <property type="entry name" value="Grx4 family monothiol glutaredoxin"/>
    <property type="match status" value="1"/>
</dbReference>
<protein>
    <recommendedName>
        <fullName evidence="6">Monothiol glutaredoxin-5, mitochondrial</fullName>
    </recommendedName>
</protein>
<evidence type="ECO:0000259" key="7">
    <source>
        <dbReference type="Pfam" id="PF00462"/>
    </source>
</evidence>
<evidence type="ECO:0000313" key="8">
    <source>
        <dbReference type="EMBL" id="CCX30426.1"/>
    </source>
</evidence>
<keyword evidence="2" id="KW-0479">Metal-binding</keyword>
<dbReference type="Proteomes" id="UP000018144">
    <property type="component" value="Unassembled WGS sequence"/>
</dbReference>
<dbReference type="OMA" id="TKLMPQC"/>
<accession>U4LSV5</accession>
<evidence type="ECO:0000313" key="9">
    <source>
        <dbReference type="Proteomes" id="UP000018144"/>
    </source>
</evidence>
<dbReference type="OrthoDB" id="415696at2759"/>
<evidence type="ECO:0000256" key="1">
    <source>
        <dbReference type="ARBA" id="ARBA00022714"/>
    </source>
</evidence>
<keyword evidence="4" id="KW-0411">Iron-sulfur</keyword>
<dbReference type="GO" id="GO:0044571">
    <property type="term" value="P:[2Fe-2S] cluster assembly"/>
    <property type="evidence" value="ECO:0007669"/>
    <property type="project" value="UniProtKB-ARBA"/>
</dbReference>
<dbReference type="CDD" id="cd03028">
    <property type="entry name" value="GRX_PICOT_like"/>
    <property type="match status" value="1"/>
</dbReference>
<organism evidence="8 9">
    <name type="scientific">Pyronema omphalodes (strain CBS 100304)</name>
    <name type="common">Pyronema confluens</name>
    <dbReference type="NCBI Taxonomy" id="1076935"/>
    <lineage>
        <taxon>Eukaryota</taxon>
        <taxon>Fungi</taxon>
        <taxon>Dikarya</taxon>
        <taxon>Ascomycota</taxon>
        <taxon>Pezizomycotina</taxon>
        <taxon>Pezizomycetes</taxon>
        <taxon>Pezizales</taxon>
        <taxon>Pyronemataceae</taxon>
        <taxon>Pyronema</taxon>
    </lineage>
</organism>
<name>U4LSV5_PYROM</name>
<dbReference type="eggNOG" id="KOG0911">
    <property type="taxonomic scope" value="Eukaryota"/>
</dbReference>
<dbReference type="InterPro" id="IPR002109">
    <property type="entry name" value="Glutaredoxin"/>
</dbReference>
<dbReference type="GO" id="GO:0051537">
    <property type="term" value="F:2 iron, 2 sulfur cluster binding"/>
    <property type="evidence" value="ECO:0007669"/>
    <property type="project" value="UniProtKB-KW"/>
</dbReference>
<sequence>MASLFRTSSLFLRTSRAALRAPTNPRVAVYNQMRCLSTEVKRTIEAVLSTAPVVLFMKGTPDMPQCGFSKATIQILGLQGVDPEKFTAFNILEDEEVRQGIKEFSNWPTIPQLYINKEFIGGCDILVNMHSSGELAELLEKEGVLVPAVPEAEEQK</sequence>
<evidence type="ECO:0000256" key="6">
    <source>
        <dbReference type="ARBA" id="ARBA00067618"/>
    </source>
</evidence>